<comment type="caution">
    <text evidence="2">The sequence shown here is derived from an EMBL/GenBank/DDBJ whole genome shotgun (WGS) entry which is preliminary data.</text>
</comment>
<reference evidence="2 3" key="1">
    <citation type="submission" date="2020-03" db="EMBL/GenBank/DDBJ databases">
        <title>WGS of the type strain of Planosporangium spp.</title>
        <authorList>
            <person name="Thawai C."/>
        </authorList>
    </citation>
    <scope>NUCLEOTIDE SEQUENCE [LARGE SCALE GENOMIC DNA]</scope>
    <source>
        <strain evidence="2 3">TBRC 5610</strain>
    </source>
</reference>
<keyword evidence="1" id="KW-0812">Transmembrane</keyword>
<dbReference type="RefSeq" id="WP_167924696.1">
    <property type="nucleotide sequence ID" value="NZ_JAATVY010000004.1"/>
</dbReference>
<evidence type="ECO:0008006" key="4">
    <source>
        <dbReference type="Google" id="ProtNLM"/>
    </source>
</evidence>
<feature type="transmembrane region" description="Helical" evidence="1">
    <location>
        <begin position="53"/>
        <end position="75"/>
    </location>
</feature>
<keyword evidence="1" id="KW-1133">Transmembrane helix</keyword>
<protein>
    <recommendedName>
        <fullName evidence="4">DUF4386 domain-containing protein</fullName>
    </recommendedName>
</protein>
<name>A0ABX0XVA3_9ACTN</name>
<organism evidence="2 3">
    <name type="scientific">Planosporangium thailandense</name>
    <dbReference type="NCBI Taxonomy" id="765197"/>
    <lineage>
        <taxon>Bacteria</taxon>
        <taxon>Bacillati</taxon>
        <taxon>Actinomycetota</taxon>
        <taxon>Actinomycetes</taxon>
        <taxon>Micromonosporales</taxon>
        <taxon>Micromonosporaceae</taxon>
        <taxon>Planosporangium</taxon>
    </lineage>
</organism>
<dbReference type="EMBL" id="JAATVY010000004">
    <property type="protein sequence ID" value="NJC69817.1"/>
    <property type="molecule type" value="Genomic_DNA"/>
</dbReference>
<feature type="transmembrane region" description="Helical" evidence="1">
    <location>
        <begin position="168"/>
        <end position="188"/>
    </location>
</feature>
<keyword evidence="3" id="KW-1185">Reference proteome</keyword>
<proteinExistence type="predicted"/>
<evidence type="ECO:0000313" key="2">
    <source>
        <dbReference type="EMBL" id="NJC69817.1"/>
    </source>
</evidence>
<dbReference type="Proteomes" id="UP000722989">
    <property type="component" value="Unassembled WGS sequence"/>
</dbReference>
<evidence type="ECO:0000256" key="1">
    <source>
        <dbReference type="SAM" id="Phobius"/>
    </source>
</evidence>
<keyword evidence="1" id="KW-0472">Membrane</keyword>
<gene>
    <name evidence="2" type="ORF">HC031_08795</name>
</gene>
<feature type="transmembrane region" description="Helical" evidence="1">
    <location>
        <begin position="87"/>
        <end position="105"/>
    </location>
</feature>
<feature type="transmembrane region" description="Helical" evidence="1">
    <location>
        <begin position="137"/>
        <end position="161"/>
    </location>
</feature>
<accession>A0ABX0XVA3</accession>
<evidence type="ECO:0000313" key="3">
    <source>
        <dbReference type="Proteomes" id="UP000722989"/>
    </source>
</evidence>
<sequence>MSTVLGRTGLAVSLFLAPWGFVVANASYAWATRNGGDDSTGANALALAAAHPTILSAAILAAMLGSLLMVPAAIGAMRLIGDRAARLGLVGGVLVAAGYICYFSVAQSSFTALAMVDNDGPRAEYAAVLDASQQNPLVIWVFLLFVLGNLVGTFLLGLALWRSHRVPVWAAAAVMAWPPLHVIGLIVGSEWFEVTGALLETVGFAVVGARLLGRSPEVVAATPALAT</sequence>